<proteinExistence type="predicted"/>
<evidence type="ECO:0000256" key="1">
    <source>
        <dbReference type="SAM" id="MobiDB-lite"/>
    </source>
</evidence>
<feature type="region of interest" description="Disordered" evidence="1">
    <location>
        <begin position="52"/>
        <end position="83"/>
    </location>
</feature>
<feature type="non-terminal residue" evidence="2">
    <location>
        <position position="146"/>
    </location>
</feature>
<evidence type="ECO:0000313" key="2">
    <source>
        <dbReference type="EMBL" id="GAH83745.1"/>
    </source>
</evidence>
<comment type="caution">
    <text evidence="2">The sequence shown here is derived from an EMBL/GenBank/DDBJ whole genome shotgun (WGS) entry which is preliminary data.</text>
</comment>
<organism evidence="2">
    <name type="scientific">marine sediment metagenome</name>
    <dbReference type="NCBI Taxonomy" id="412755"/>
    <lineage>
        <taxon>unclassified sequences</taxon>
        <taxon>metagenomes</taxon>
        <taxon>ecological metagenomes</taxon>
    </lineage>
</organism>
<gene>
    <name evidence="2" type="ORF">S03H2_68468</name>
</gene>
<feature type="compositionally biased region" description="Gly residues" evidence="1">
    <location>
        <begin position="72"/>
        <end position="83"/>
    </location>
</feature>
<accession>X1JQN1</accession>
<protein>
    <submittedName>
        <fullName evidence="2">Uncharacterized protein</fullName>
    </submittedName>
</protein>
<dbReference type="EMBL" id="BARU01045019">
    <property type="protein sequence ID" value="GAH83745.1"/>
    <property type="molecule type" value="Genomic_DNA"/>
</dbReference>
<reference evidence="2" key="1">
    <citation type="journal article" date="2014" name="Front. Microbiol.">
        <title>High frequency of phylogenetically diverse reductive dehalogenase-homologous genes in deep subseafloor sedimentary metagenomes.</title>
        <authorList>
            <person name="Kawai M."/>
            <person name="Futagami T."/>
            <person name="Toyoda A."/>
            <person name="Takaki Y."/>
            <person name="Nishi S."/>
            <person name="Hori S."/>
            <person name="Arai W."/>
            <person name="Tsubouchi T."/>
            <person name="Morono Y."/>
            <person name="Uchiyama I."/>
            <person name="Ito T."/>
            <person name="Fujiyama A."/>
            <person name="Inagaki F."/>
            <person name="Takami H."/>
        </authorList>
    </citation>
    <scope>NUCLEOTIDE SEQUENCE</scope>
    <source>
        <strain evidence="2">Expedition CK06-06</strain>
    </source>
</reference>
<feature type="region of interest" description="Disordered" evidence="1">
    <location>
        <begin position="112"/>
        <end position="146"/>
    </location>
</feature>
<name>X1JQN1_9ZZZZ</name>
<feature type="compositionally biased region" description="Gly residues" evidence="1">
    <location>
        <begin position="117"/>
        <end position="140"/>
    </location>
</feature>
<sequence>MSMPTNEEGPGLPGGNGGQGGDGYGGAFYFAAGSGPTIKSCEIINCHAVGGKGGAGGRGGDGTRLEGAEEGTPGGGRGGNAGDGGNAYSGVMYFESDCKVTIENCIIEGCSTTQGEGNVGGDGGDGLESGDAGGNGGNGSINGTES</sequence>
<dbReference type="AlphaFoldDB" id="X1JQN1"/>